<reference evidence="4" key="1">
    <citation type="submission" date="2017-10" db="EMBL/GenBank/DDBJ databases">
        <title>Rapid genome shrinkage in a self-fertile nematode reveals novel sperm competition proteins.</title>
        <authorList>
            <person name="Yin D."/>
            <person name="Schwarz E.M."/>
            <person name="Thomas C.G."/>
            <person name="Felde R.L."/>
            <person name="Korf I.F."/>
            <person name="Cutter A.D."/>
            <person name="Schartner C.M."/>
            <person name="Ralston E.J."/>
            <person name="Meyer B.J."/>
            <person name="Haag E.S."/>
        </authorList>
    </citation>
    <scope>NUCLEOTIDE SEQUENCE [LARGE SCALE GENOMIC DNA]</scope>
    <source>
        <strain evidence="4">JU1422</strain>
    </source>
</reference>
<gene>
    <name evidence="3" type="primary">Cnig_chr_V.g21593</name>
    <name evidence="3" type="ORF">B9Z55_021593</name>
</gene>
<feature type="domain" description="F-box" evidence="1">
    <location>
        <begin position="16"/>
        <end position="46"/>
    </location>
</feature>
<dbReference type="InterPro" id="IPR053222">
    <property type="entry name" value="Zygotic_Embryogenesis-Asso"/>
</dbReference>
<sequence length="302" mass="34650">MPIRIFSIPAADFQYALHCMDIGDLIAFSLCSNRTKNLVKSSSRKIDPISAQIDENTILLKIEPNLQFLLREDSFSIELHRGNGIEIWRKPGFTQRDFIAHFLSISRSSIIPELRVSNVCSIPYLDIVKKIIPKCDTLYISHNCSSELTIAAVLKLGALTRRVRVDNDPFNNTNHHISEFLTLNLDYLHLSTFASRFNLELSDLLIANSNNLSVDCATITERELNRFLKLWIKGNHTFYRLKMIELFQWEPMKSEDVLKGIKFQIMDHKRRLTRADGEELLVTVGPGVVVFEFLSPQDLSIQ</sequence>
<dbReference type="Proteomes" id="UP000230233">
    <property type="component" value="Chromosome V"/>
</dbReference>
<dbReference type="InterPro" id="IPR012885">
    <property type="entry name" value="F-box_Sdz-33"/>
</dbReference>
<proteinExistence type="predicted"/>
<protein>
    <submittedName>
        <fullName evidence="3">Uncharacterized protein</fullName>
    </submittedName>
</protein>
<feature type="domain" description="Sdz-33 F-box" evidence="2">
    <location>
        <begin position="177"/>
        <end position="236"/>
    </location>
</feature>
<dbReference type="PANTHER" id="PTHR22899">
    <property type="entry name" value="CYCLIN-RELATED F-BOX FAMILY"/>
    <property type="match status" value="1"/>
</dbReference>
<dbReference type="InterPro" id="IPR001810">
    <property type="entry name" value="F-box_dom"/>
</dbReference>
<accession>A0A2G5TT87</accession>
<dbReference type="AlphaFoldDB" id="A0A2G5TT87"/>
<evidence type="ECO:0000259" key="2">
    <source>
        <dbReference type="Pfam" id="PF07735"/>
    </source>
</evidence>
<comment type="caution">
    <text evidence="3">The sequence shown here is derived from an EMBL/GenBank/DDBJ whole genome shotgun (WGS) entry which is preliminary data.</text>
</comment>
<organism evidence="3 4">
    <name type="scientific">Caenorhabditis nigoni</name>
    <dbReference type="NCBI Taxonomy" id="1611254"/>
    <lineage>
        <taxon>Eukaryota</taxon>
        <taxon>Metazoa</taxon>
        <taxon>Ecdysozoa</taxon>
        <taxon>Nematoda</taxon>
        <taxon>Chromadorea</taxon>
        <taxon>Rhabditida</taxon>
        <taxon>Rhabditina</taxon>
        <taxon>Rhabditomorpha</taxon>
        <taxon>Rhabditoidea</taxon>
        <taxon>Rhabditidae</taxon>
        <taxon>Peloderinae</taxon>
        <taxon>Caenorhabditis</taxon>
    </lineage>
</organism>
<dbReference type="OrthoDB" id="5909261at2759"/>
<keyword evidence="4" id="KW-1185">Reference proteome</keyword>
<evidence type="ECO:0000313" key="3">
    <source>
        <dbReference type="EMBL" id="PIC30311.1"/>
    </source>
</evidence>
<name>A0A2G5TT87_9PELO</name>
<evidence type="ECO:0000313" key="4">
    <source>
        <dbReference type="Proteomes" id="UP000230233"/>
    </source>
</evidence>
<dbReference type="Pfam" id="PF00646">
    <property type="entry name" value="F-box"/>
    <property type="match status" value="1"/>
</dbReference>
<dbReference type="EMBL" id="PDUG01000005">
    <property type="protein sequence ID" value="PIC30311.1"/>
    <property type="molecule type" value="Genomic_DNA"/>
</dbReference>
<dbReference type="Pfam" id="PF07735">
    <property type="entry name" value="FBA_2"/>
    <property type="match status" value="1"/>
</dbReference>
<dbReference type="PANTHER" id="PTHR22899:SF0">
    <property type="entry name" value="F-BOX ASSOCIATED DOMAIN-CONTAINING PROTEIN-RELATED"/>
    <property type="match status" value="1"/>
</dbReference>
<evidence type="ECO:0000259" key="1">
    <source>
        <dbReference type="Pfam" id="PF00646"/>
    </source>
</evidence>